<accession>A0A6P6YGV0</accession>
<evidence type="ECO:0000259" key="6">
    <source>
        <dbReference type="Pfam" id="PF03467"/>
    </source>
</evidence>
<gene>
    <name evidence="8" type="primary">LOC113797803</name>
</gene>
<proteinExistence type="inferred from homology"/>
<keyword evidence="7" id="KW-1185">Reference proteome</keyword>
<reference evidence="8" key="1">
    <citation type="submission" date="2025-08" db="UniProtKB">
        <authorList>
            <consortium name="RefSeq"/>
        </authorList>
    </citation>
    <scope>IDENTIFICATION</scope>
    <source>
        <strain evidence="8">Airmid</strain>
    </source>
</reference>
<dbReference type="CDD" id="cd12455">
    <property type="entry name" value="RRM_like_Smg4_UPF3"/>
    <property type="match status" value="1"/>
</dbReference>
<keyword evidence="4" id="KW-0539">Nucleus</keyword>
<organism evidence="7 8">
    <name type="scientific">Dermatophagoides pteronyssinus</name>
    <name type="common">European house dust mite</name>
    <dbReference type="NCBI Taxonomy" id="6956"/>
    <lineage>
        <taxon>Eukaryota</taxon>
        <taxon>Metazoa</taxon>
        <taxon>Ecdysozoa</taxon>
        <taxon>Arthropoda</taxon>
        <taxon>Chelicerata</taxon>
        <taxon>Arachnida</taxon>
        <taxon>Acari</taxon>
        <taxon>Acariformes</taxon>
        <taxon>Sarcoptiformes</taxon>
        <taxon>Astigmata</taxon>
        <taxon>Psoroptidia</taxon>
        <taxon>Analgoidea</taxon>
        <taxon>Pyroglyphidae</taxon>
        <taxon>Dermatophagoidinae</taxon>
        <taxon>Dermatophagoides</taxon>
    </lineage>
</organism>
<comment type="subcellular location">
    <subcellularLocation>
        <location evidence="1">Nucleus</location>
    </subcellularLocation>
</comment>
<evidence type="ECO:0000256" key="5">
    <source>
        <dbReference type="SAM" id="MobiDB-lite"/>
    </source>
</evidence>
<feature type="compositionally biased region" description="Low complexity" evidence="5">
    <location>
        <begin position="252"/>
        <end position="261"/>
    </location>
</feature>
<dbReference type="KEGG" id="dpte:113797803"/>
<feature type="compositionally biased region" description="Low complexity" evidence="5">
    <location>
        <begin position="422"/>
        <end position="434"/>
    </location>
</feature>
<evidence type="ECO:0000256" key="4">
    <source>
        <dbReference type="ARBA" id="ARBA00023242"/>
    </source>
</evidence>
<feature type="region of interest" description="Disordered" evidence="5">
    <location>
        <begin position="144"/>
        <end position="460"/>
    </location>
</feature>
<feature type="compositionally biased region" description="Basic and acidic residues" evidence="5">
    <location>
        <begin position="144"/>
        <end position="160"/>
    </location>
</feature>
<dbReference type="GO" id="GO:0003729">
    <property type="term" value="F:mRNA binding"/>
    <property type="evidence" value="ECO:0007669"/>
    <property type="project" value="TreeGrafter"/>
</dbReference>
<dbReference type="InterPro" id="IPR039722">
    <property type="entry name" value="Upf3"/>
</dbReference>
<sequence length="460" mass="53000">MTRIIVRQLPPTMNEEQFLEVVSPLPSNQEFYYVMGDLNLGEFAYSRAYIKFNNIDDMLMFTQKYDDYIFIDSKGNEYPALVEYAPIQKLPRRLNSMNVKKDTKVNTIENDPDFLAFKEFIENGGISSSTQQQTNSEQILEEIENKDSQSKDNKDTDHHPIPPLVEYLNKKRLEKIKIKDEKKRRKEEMKKKKKEEIRTKKLEKKKEKPQQQQQQPTKIMEKPIGGNRLTEQTKKDYQSDNKIDRKTVVIVSGANSKNSGNNRGGGSGINNERRKRQEKQQQQQRLPPPQESSSISNASGKLDSKKLLSSASSSANNNEIMDVPNSNLKNDGDNHNHNYHHRQQQPKQMKNPKEKFNDNNNGGGNSRKDDRQRIRNKDRPALEIYRPGVARQKSSPTSSSNQQNTDYDDNDGNQYKSPPKESTSISKSGTSTTTNQNYGGGDKPKYKYRVFTRTKINKPN</sequence>
<keyword evidence="3" id="KW-0866">Nonsense-mediated mRNA decay</keyword>
<dbReference type="OMA" id="LVIYQPG"/>
<evidence type="ECO:0000256" key="3">
    <source>
        <dbReference type="ARBA" id="ARBA00023161"/>
    </source>
</evidence>
<evidence type="ECO:0000256" key="1">
    <source>
        <dbReference type="ARBA" id="ARBA00004123"/>
    </source>
</evidence>
<dbReference type="InParanoid" id="A0A6P6YGV0"/>
<dbReference type="OrthoDB" id="18087at2759"/>
<dbReference type="InterPro" id="IPR005120">
    <property type="entry name" value="UPF3_dom"/>
</dbReference>
<feature type="compositionally biased region" description="Basic and acidic residues" evidence="5">
    <location>
        <begin position="366"/>
        <end position="381"/>
    </location>
</feature>
<feature type="compositionally biased region" description="Basic and acidic residues" evidence="5">
    <location>
        <begin position="231"/>
        <end position="247"/>
    </location>
</feature>
<evidence type="ECO:0000313" key="8">
    <source>
        <dbReference type="RefSeq" id="XP_027204044.1"/>
    </source>
</evidence>
<feature type="compositionally biased region" description="Low complexity" evidence="5">
    <location>
        <begin position="394"/>
        <end position="405"/>
    </location>
</feature>
<comment type="similarity">
    <text evidence="2">Belongs to the RENT3 family.</text>
</comment>
<dbReference type="GO" id="GO:0005730">
    <property type="term" value="C:nucleolus"/>
    <property type="evidence" value="ECO:0007669"/>
    <property type="project" value="TreeGrafter"/>
</dbReference>
<dbReference type="InterPro" id="IPR012677">
    <property type="entry name" value="Nucleotide-bd_a/b_plait_sf"/>
</dbReference>
<dbReference type="RefSeq" id="XP_027204044.1">
    <property type="nucleotide sequence ID" value="XM_027348243.1"/>
</dbReference>
<dbReference type="AlphaFoldDB" id="A0A6P6YGV0"/>
<dbReference type="GO" id="GO:0005737">
    <property type="term" value="C:cytoplasm"/>
    <property type="evidence" value="ECO:0007669"/>
    <property type="project" value="TreeGrafter"/>
</dbReference>
<protein>
    <submittedName>
        <fullName evidence="8">Regulator of nonsense transcripts 3A-like</fullName>
    </submittedName>
</protein>
<dbReference type="PANTHER" id="PTHR13112">
    <property type="entry name" value="UPF3 REGULATOR OF NONSENSE TRANSCRIPTS-LIKE PROTEIN"/>
    <property type="match status" value="1"/>
</dbReference>
<feature type="domain" description="UPF3" evidence="6">
    <location>
        <begin position="2"/>
        <end position="172"/>
    </location>
</feature>
<dbReference type="Gene3D" id="3.30.70.330">
    <property type="match status" value="1"/>
</dbReference>
<name>A0A6P6YGV0_DERPT</name>
<evidence type="ECO:0000256" key="2">
    <source>
        <dbReference type="ARBA" id="ARBA00005991"/>
    </source>
</evidence>
<dbReference type="PANTHER" id="PTHR13112:SF0">
    <property type="entry name" value="FI21285P1"/>
    <property type="match status" value="1"/>
</dbReference>
<dbReference type="GO" id="GO:0000184">
    <property type="term" value="P:nuclear-transcribed mRNA catabolic process, nonsense-mediated decay"/>
    <property type="evidence" value="ECO:0007669"/>
    <property type="project" value="UniProtKB-KW"/>
</dbReference>
<dbReference type="GO" id="GO:0045727">
    <property type="term" value="P:positive regulation of translation"/>
    <property type="evidence" value="ECO:0007669"/>
    <property type="project" value="TreeGrafter"/>
</dbReference>
<feature type="compositionally biased region" description="Basic residues" evidence="5">
    <location>
        <begin position="446"/>
        <end position="460"/>
    </location>
</feature>
<feature type="compositionally biased region" description="Basic and acidic residues" evidence="5">
    <location>
        <begin position="168"/>
        <end position="209"/>
    </location>
</feature>
<dbReference type="SUPFAM" id="SSF54928">
    <property type="entry name" value="RNA-binding domain, RBD"/>
    <property type="match status" value="1"/>
</dbReference>
<dbReference type="Pfam" id="PF03467">
    <property type="entry name" value="Smg4_UPF3"/>
    <property type="match status" value="1"/>
</dbReference>
<dbReference type="InterPro" id="IPR035979">
    <property type="entry name" value="RBD_domain_sf"/>
</dbReference>
<evidence type="ECO:0000313" key="7">
    <source>
        <dbReference type="Proteomes" id="UP000515146"/>
    </source>
</evidence>
<feature type="compositionally biased region" description="Low complexity" evidence="5">
    <location>
        <begin position="307"/>
        <end position="318"/>
    </location>
</feature>
<dbReference type="Proteomes" id="UP000515146">
    <property type="component" value="Unplaced"/>
</dbReference>